<evidence type="ECO:0000256" key="1">
    <source>
        <dbReference type="ARBA" id="ARBA00005564"/>
    </source>
</evidence>
<proteinExistence type="inferred from homology"/>
<dbReference type="PANTHER" id="PTHR30344">
    <property type="entry name" value="6-PHOSPHOGLUCONOLACTONASE-RELATED"/>
    <property type="match status" value="1"/>
</dbReference>
<dbReference type="InterPro" id="IPR019405">
    <property type="entry name" value="Lactonase_7-beta_prop"/>
</dbReference>
<dbReference type="InterPro" id="IPR015943">
    <property type="entry name" value="WD40/YVTN_repeat-like_dom_sf"/>
</dbReference>
<dbReference type="InterPro" id="IPR050282">
    <property type="entry name" value="Cycloisomerase_2"/>
</dbReference>
<evidence type="ECO:0000313" key="3">
    <source>
        <dbReference type="Proteomes" id="UP001596233"/>
    </source>
</evidence>
<dbReference type="InterPro" id="IPR011048">
    <property type="entry name" value="Haem_d1_sf"/>
</dbReference>
<accession>A0ABW1V107</accession>
<comment type="similarity">
    <text evidence="1">Belongs to the cycloisomerase 2 family.</text>
</comment>
<dbReference type="Gene3D" id="2.130.10.10">
    <property type="entry name" value="YVTN repeat-like/Quinoprotein amine dehydrogenase"/>
    <property type="match status" value="1"/>
</dbReference>
<organism evidence="2 3">
    <name type="scientific">Paenibacillus septentrionalis</name>
    <dbReference type="NCBI Taxonomy" id="429342"/>
    <lineage>
        <taxon>Bacteria</taxon>
        <taxon>Bacillati</taxon>
        <taxon>Bacillota</taxon>
        <taxon>Bacilli</taxon>
        <taxon>Bacillales</taxon>
        <taxon>Paenibacillaceae</taxon>
        <taxon>Paenibacillus</taxon>
    </lineage>
</organism>
<dbReference type="Pfam" id="PF10282">
    <property type="entry name" value="Lactonase"/>
    <property type="match status" value="1"/>
</dbReference>
<dbReference type="EMBL" id="JBHSTE010000002">
    <property type="protein sequence ID" value="MFC6332098.1"/>
    <property type="molecule type" value="Genomic_DNA"/>
</dbReference>
<evidence type="ECO:0000313" key="2">
    <source>
        <dbReference type="EMBL" id="MFC6332098.1"/>
    </source>
</evidence>
<dbReference type="PANTHER" id="PTHR30344:SF1">
    <property type="entry name" value="6-PHOSPHOGLUCONOLACTONASE"/>
    <property type="match status" value="1"/>
</dbReference>
<dbReference type="RefSeq" id="WP_379232105.1">
    <property type="nucleotide sequence ID" value="NZ_JBHSTE010000002.1"/>
</dbReference>
<gene>
    <name evidence="2" type="ORF">ACFP56_05640</name>
</gene>
<reference evidence="3" key="1">
    <citation type="journal article" date="2019" name="Int. J. Syst. Evol. Microbiol.">
        <title>The Global Catalogue of Microorganisms (GCM) 10K type strain sequencing project: providing services to taxonomists for standard genome sequencing and annotation.</title>
        <authorList>
            <consortium name="The Broad Institute Genomics Platform"/>
            <consortium name="The Broad Institute Genome Sequencing Center for Infectious Disease"/>
            <person name="Wu L."/>
            <person name="Ma J."/>
        </authorList>
    </citation>
    <scope>NUCLEOTIDE SEQUENCE [LARGE SCALE GENOMIC DNA]</scope>
    <source>
        <strain evidence="3">PCU 280</strain>
    </source>
</reference>
<protein>
    <submittedName>
        <fullName evidence="2">Lactonase family protein</fullName>
    </submittedName>
</protein>
<comment type="caution">
    <text evidence="2">The sequence shown here is derived from an EMBL/GenBank/DDBJ whole genome shotgun (WGS) entry which is preliminary data.</text>
</comment>
<sequence>MLLFVGSYAEENENGVELFEFDEATGQLKQLAAYSGLKNPTFLNVNAENNSVYAICELVNEDGSKSGALAHLLYDEQGFELVKLQPSVAGTTCHIQRDKHNKALFVTSYHGGMTGLIKLNPDGTLGDLADVVQHTGSSVDPERQDRPHPHSSFFSPDGRYLYVQDLGLDLLVAYTFDAEQFKLIKTGETKLPGGSGPRHLAFHPSKPLAYVINELNSTVSVFGYDATTGALNELQHISTLPDGFSGENGTAEIQVSADGRYVYGSNRGHDSIVVYAVDEQGKLTLVQHISSGGGHPRHFTLTPSGQYLLVANRDNNNIVVLKRDAETGQLSTTGQEAFSTKPVCLIPIQ</sequence>
<dbReference type="Proteomes" id="UP001596233">
    <property type="component" value="Unassembled WGS sequence"/>
</dbReference>
<dbReference type="SUPFAM" id="SSF51004">
    <property type="entry name" value="C-terminal (heme d1) domain of cytochrome cd1-nitrite reductase"/>
    <property type="match status" value="1"/>
</dbReference>
<keyword evidence="3" id="KW-1185">Reference proteome</keyword>
<name>A0ABW1V107_9BACL</name>